<dbReference type="RefSeq" id="XP_011501780.1">
    <property type="nucleotide sequence ID" value="XM_011503478.1"/>
</dbReference>
<name>A0AAJ7DZ64_9HYME</name>
<reference evidence="3 4" key="1">
    <citation type="submission" date="2025-04" db="UniProtKB">
        <authorList>
            <consortium name="RefSeq"/>
        </authorList>
    </citation>
    <scope>IDENTIFICATION</scope>
</reference>
<evidence type="ECO:0000256" key="1">
    <source>
        <dbReference type="SAM" id="Coils"/>
    </source>
</evidence>
<keyword evidence="2" id="KW-1185">Reference proteome</keyword>
<evidence type="ECO:0000313" key="3">
    <source>
        <dbReference type="RefSeq" id="XP_011501778.1"/>
    </source>
</evidence>
<dbReference type="RefSeq" id="XP_011501778.1">
    <property type="nucleotide sequence ID" value="XM_011503476.1"/>
</dbReference>
<accession>A0AAJ7DZ64</accession>
<dbReference type="GeneID" id="105365341"/>
<evidence type="ECO:0000313" key="5">
    <source>
        <dbReference type="RefSeq" id="XP_011501780.1"/>
    </source>
</evidence>
<dbReference type="RefSeq" id="XP_011501779.1">
    <property type="nucleotide sequence ID" value="XM_011503477.1"/>
</dbReference>
<evidence type="ECO:0000313" key="2">
    <source>
        <dbReference type="Proteomes" id="UP000695007"/>
    </source>
</evidence>
<feature type="coiled-coil region" evidence="1">
    <location>
        <begin position="78"/>
        <end position="135"/>
    </location>
</feature>
<evidence type="ECO:0000313" key="4">
    <source>
        <dbReference type="RefSeq" id="XP_011501779.1"/>
    </source>
</evidence>
<dbReference type="AlphaFoldDB" id="A0AAJ7DZ64"/>
<keyword evidence="1" id="KW-0175">Coiled coil</keyword>
<organism evidence="2 5">
    <name type="scientific">Ceratosolen solmsi marchali</name>
    <dbReference type="NCBI Taxonomy" id="326594"/>
    <lineage>
        <taxon>Eukaryota</taxon>
        <taxon>Metazoa</taxon>
        <taxon>Ecdysozoa</taxon>
        <taxon>Arthropoda</taxon>
        <taxon>Hexapoda</taxon>
        <taxon>Insecta</taxon>
        <taxon>Pterygota</taxon>
        <taxon>Neoptera</taxon>
        <taxon>Endopterygota</taxon>
        <taxon>Hymenoptera</taxon>
        <taxon>Apocrita</taxon>
        <taxon>Proctotrupomorpha</taxon>
        <taxon>Chalcidoidea</taxon>
        <taxon>Agaonidae</taxon>
        <taxon>Agaoninae</taxon>
        <taxon>Ceratosolen</taxon>
    </lineage>
</organism>
<sequence length="573" mass="67041">MADLVNFDTWLSQLECPHWYTTDYVKETLHKGVLGLLWDDVPQIIRPFSEVSEIRKNILLYKLKNEPKDSLIESVRDTVYLREEREKLNLQIKNAEEKWNRQEFICRQKVQLLEKKKTERQALEIKKEIFKIKNEQMLMQIANCSKMQEICHHLMPPSVEEVSQLMIIECLSLASNYSGGPDKRKVWNKIAEMLNSIKIPVLWNALMTARINYTNFLIDLDIEEDETHESKTGINLDIGTAQICGEHLHNVSKRFIHKERTKKNEIMTMEYVEKIEQIIEKHRPDLNDWLPLTLEVRKLEVLSTELQKELKKLEEQLPIDVMVEDIMIQLITDIKNIDSKTTDCVQEIQNAFGLLKSSGPLITKTKESLLSELDKFQLLQNNEENQWLTIDLSTELMVFNNNIDINALRKIMLKGETGVYKHLQMCFNKASLIVDIPKSENVSNFPMIRVPIYYLIDLYKMYITNSVLSKRLNETMDNFEDSSGSLPDSSTIATFSNQNLMELLRTIDTICKKTLQHSEEFEQILKTWSTQAVREIVSKIYCKKTVNRATLDEWEKHFSMIVYVLQKSNKNLA</sequence>
<protein>
    <submittedName>
        <fullName evidence="3 4">Uncharacterized protein LOC105365341</fullName>
    </submittedName>
</protein>
<gene>
    <name evidence="3 4 5" type="primary">LOC105365341</name>
</gene>
<dbReference type="KEGG" id="csol:105365341"/>
<proteinExistence type="predicted"/>
<dbReference type="Proteomes" id="UP000695007">
    <property type="component" value="Unplaced"/>
</dbReference>